<reference evidence="1 2" key="1">
    <citation type="submission" date="2022-06" db="EMBL/GenBank/DDBJ databases">
        <title>Genomic Encyclopedia of Archaeal and Bacterial Type Strains, Phase II (KMG-II): from individual species to whole genera.</title>
        <authorList>
            <person name="Goeker M."/>
        </authorList>
    </citation>
    <scope>NUCLEOTIDE SEQUENCE [LARGE SCALE GENOMIC DNA]</scope>
    <source>
        <strain evidence="1 2">DSM 40477</strain>
    </source>
</reference>
<evidence type="ECO:0000313" key="2">
    <source>
        <dbReference type="Proteomes" id="UP001205311"/>
    </source>
</evidence>
<dbReference type="InterPro" id="IPR007035">
    <property type="entry name" value="Peptidase_M55"/>
</dbReference>
<dbReference type="EMBL" id="JAMTCP010000004">
    <property type="protein sequence ID" value="MCP2257534.1"/>
    <property type="molecule type" value="Genomic_DNA"/>
</dbReference>
<gene>
    <name evidence="1" type="ORF">LX15_001219</name>
</gene>
<dbReference type="InterPro" id="IPR027476">
    <property type="entry name" value="DppA_N"/>
</dbReference>
<sequence length="297" mass="31869">MLSLRCRTAAFPGRRAGRSVGRVRIMISADMEGVTGVTCPADVRPGTEQWQRFRRLFTGDVNACVAGLAAGGAEDVLVNEAHNDNRNLVLEELDARARMLTGYHKPLSMMQGIDSDVDGVVFLGYHTGAGEDGVLAHTYLENSITGVFLDGVRASEGRLNAALAAEYGVPVILVTGDDLTCVDAADYAPDARRVAVKECVSRYAAICATPQRTAAQIKEAAEAAMDLAGPLEPDRRPHRIEVEFDAAHLAAACAVVPTVERVDVLRVGFDAPTMTDAMKCFKIVTYVANNAREEIYG</sequence>
<keyword evidence="2" id="KW-1185">Reference proteome</keyword>
<dbReference type="CDD" id="cd08663">
    <property type="entry name" value="DAP_dppA_1"/>
    <property type="match status" value="1"/>
</dbReference>
<organism evidence="1 2">
    <name type="scientific">Streptoalloteichus tenebrarius (strain ATCC 17920 / DSM 40477 / JCM 4838 / CBS 697.72 / NBRC 16177 / NCIMB 11028 / NRRL B-12390 / A12253. 1 / ISP 5477)</name>
    <name type="common">Streptomyces tenebrarius</name>
    <dbReference type="NCBI Taxonomy" id="1933"/>
    <lineage>
        <taxon>Bacteria</taxon>
        <taxon>Bacillati</taxon>
        <taxon>Actinomycetota</taxon>
        <taxon>Actinomycetes</taxon>
        <taxon>Pseudonocardiales</taxon>
        <taxon>Pseudonocardiaceae</taxon>
        <taxon>Streptoalloteichus</taxon>
    </lineage>
</organism>
<evidence type="ECO:0000313" key="1">
    <source>
        <dbReference type="EMBL" id="MCP2257534.1"/>
    </source>
</evidence>
<dbReference type="Proteomes" id="UP001205311">
    <property type="component" value="Unassembled WGS sequence"/>
</dbReference>
<accession>A0ABT1HPV2</accession>
<dbReference type="PIRSF" id="PIRSF015853">
    <property type="entry name" value="Pep_DppA"/>
    <property type="match status" value="1"/>
</dbReference>
<proteinExistence type="predicted"/>
<dbReference type="Gene3D" id="3.30.1360.130">
    <property type="entry name" value="Dipeptide transport protein"/>
    <property type="match status" value="1"/>
</dbReference>
<dbReference type="Gene3D" id="3.40.50.10780">
    <property type="entry name" value="Dipeptide transport protein"/>
    <property type="match status" value="1"/>
</dbReference>
<dbReference type="Pfam" id="PF04951">
    <property type="entry name" value="Peptidase_M55"/>
    <property type="match status" value="1"/>
</dbReference>
<dbReference type="InterPro" id="IPR036177">
    <property type="entry name" value="Peptidase_M55_sf"/>
</dbReference>
<protein>
    <submittedName>
        <fullName evidence="1">D-amino peptidase</fullName>
    </submittedName>
</protein>
<dbReference type="SUPFAM" id="SSF63992">
    <property type="entry name" value="Dipeptide transport protein"/>
    <property type="match status" value="1"/>
</dbReference>
<name>A0ABT1HPV2_STRSD</name>
<comment type="caution">
    <text evidence="1">The sequence shown here is derived from an EMBL/GenBank/DDBJ whole genome shotgun (WGS) entry which is preliminary data.</text>
</comment>